<feature type="compositionally biased region" description="Polar residues" evidence="1">
    <location>
        <begin position="182"/>
        <end position="192"/>
    </location>
</feature>
<comment type="caution">
    <text evidence="3">The sequence shown here is derived from an EMBL/GenBank/DDBJ whole genome shotgun (WGS) entry which is preliminary data.</text>
</comment>
<feature type="non-terminal residue" evidence="3">
    <location>
        <position position="246"/>
    </location>
</feature>
<dbReference type="Pfam" id="PF01243">
    <property type="entry name" value="PNPOx_N"/>
    <property type="match status" value="1"/>
</dbReference>
<protein>
    <recommendedName>
        <fullName evidence="2">Pyridoxamine 5'-phosphate oxidase N-terminal domain-containing protein</fullName>
    </recommendedName>
</protein>
<dbReference type="Gene3D" id="2.30.110.10">
    <property type="entry name" value="Electron Transport, Fmn-binding Protein, Chain A"/>
    <property type="match status" value="1"/>
</dbReference>
<evidence type="ECO:0000256" key="1">
    <source>
        <dbReference type="SAM" id="MobiDB-lite"/>
    </source>
</evidence>
<accession>A0A9N8JIK9</accession>
<dbReference type="GO" id="GO:0005737">
    <property type="term" value="C:cytoplasm"/>
    <property type="evidence" value="ECO:0007669"/>
    <property type="project" value="TreeGrafter"/>
</dbReference>
<dbReference type="EMBL" id="CAIJEN010000005">
    <property type="protein sequence ID" value="CAD0086301.1"/>
    <property type="molecule type" value="Genomic_DNA"/>
</dbReference>
<dbReference type="SUPFAM" id="SSF50475">
    <property type="entry name" value="FMN-binding split barrel"/>
    <property type="match status" value="1"/>
</dbReference>
<proteinExistence type="predicted"/>
<feature type="region of interest" description="Disordered" evidence="1">
    <location>
        <begin position="178"/>
        <end position="202"/>
    </location>
</feature>
<keyword evidence="4" id="KW-1185">Reference proteome</keyword>
<sequence>KIMSDAHAPLTWETSTHTQPQLATSLPSEVVNCLENARYLHLATCTELQPHVALMNYTYLASHPFAASSSQMPSGPVIIMTSNPASRKTVNLTANPNVSLLVHDWVSHRPATNNRNSSPEGRRAPGRSSLASLLMGMNTTQMGSISATINGDAIVLPVGSEEEKWCKLQHLENNTFEREETSQNVLTRSTSNPEDEEASKQSFLQDEDIRVVVVRINEGRIADWKGGVKDWVLAPAESTANLTNGL</sequence>
<organism evidence="3 4">
    <name type="scientific">Aureobasidium vineae</name>
    <dbReference type="NCBI Taxonomy" id="2773715"/>
    <lineage>
        <taxon>Eukaryota</taxon>
        <taxon>Fungi</taxon>
        <taxon>Dikarya</taxon>
        <taxon>Ascomycota</taxon>
        <taxon>Pezizomycotina</taxon>
        <taxon>Dothideomycetes</taxon>
        <taxon>Dothideomycetidae</taxon>
        <taxon>Dothideales</taxon>
        <taxon>Saccotheciaceae</taxon>
        <taxon>Aureobasidium</taxon>
    </lineage>
</organism>
<evidence type="ECO:0000259" key="2">
    <source>
        <dbReference type="Pfam" id="PF01243"/>
    </source>
</evidence>
<name>A0A9N8JIK9_9PEZI</name>
<dbReference type="PANTHER" id="PTHR28040:SF1">
    <property type="entry name" value="PYRIDOXAMINE 5'-PHOSPHATE OXIDASE YLR456W HOMOLOG-RELATED"/>
    <property type="match status" value="1"/>
</dbReference>
<reference evidence="3" key="1">
    <citation type="submission" date="2020-06" db="EMBL/GenBank/DDBJ databases">
        <authorList>
            <person name="Onetto C."/>
        </authorList>
    </citation>
    <scope>NUCLEOTIDE SEQUENCE</scope>
</reference>
<dbReference type="GO" id="GO:0005634">
    <property type="term" value="C:nucleus"/>
    <property type="evidence" value="ECO:0007669"/>
    <property type="project" value="TreeGrafter"/>
</dbReference>
<evidence type="ECO:0000313" key="4">
    <source>
        <dbReference type="Proteomes" id="UP000716446"/>
    </source>
</evidence>
<dbReference type="Proteomes" id="UP000716446">
    <property type="component" value="Unassembled WGS sequence"/>
</dbReference>
<dbReference type="InterPro" id="IPR011576">
    <property type="entry name" value="Pyridox_Oxase_N"/>
</dbReference>
<evidence type="ECO:0000313" key="3">
    <source>
        <dbReference type="EMBL" id="CAD0086301.1"/>
    </source>
</evidence>
<gene>
    <name evidence="3" type="ORF">AWRI4619_LOCUS4052</name>
</gene>
<dbReference type="InterPro" id="IPR052841">
    <property type="entry name" value="PMP_oxidase-like"/>
</dbReference>
<dbReference type="InterPro" id="IPR012349">
    <property type="entry name" value="Split_barrel_FMN-bd"/>
</dbReference>
<dbReference type="AlphaFoldDB" id="A0A9N8JIK9"/>
<dbReference type="PANTHER" id="PTHR28040">
    <property type="entry name" value="PYRIDOXAMINE 5'-PHOSPHATE OXIDASE YLR456W HOMOLOG-RELATED"/>
    <property type="match status" value="1"/>
</dbReference>
<feature type="domain" description="Pyridoxamine 5'-phosphate oxidase N-terminal" evidence="2">
    <location>
        <begin position="27"/>
        <end position="106"/>
    </location>
</feature>